<evidence type="ECO:0000256" key="2">
    <source>
        <dbReference type="ARBA" id="ARBA00022730"/>
    </source>
</evidence>
<sequence length="148" mass="16815">MAVETSAKKKQIKKAQTSAKSVNKKLSKKPRHAYTRLTFRRPKTLKLKKNPKYERNPFPSKGMTQHDILRLPLFTSKAMQGIEKFNTITFLCDPRATKKQIRDAFVAQYSARVSAVNTLIRPDAQKKAFIRLAPDSDATEIANKIGLL</sequence>
<reference evidence="9" key="1">
    <citation type="journal article" date="2014" name="PLoS ONE">
        <title>Transcriptome-Based Identification of ABC Transporters in the Western Tarnished Plant Bug Lygus hesperus.</title>
        <authorList>
            <person name="Hull J.J."/>
            <person name="Chaney K."/>
            <person name="Geib S.M."/>
            <person name="Fabrick J.A."/>
            <person name="Brent C.S."/>
            <person name="Walsh D."/>
            <person name="Lavine L.C."/>
        </authorList>
    </citation>
    <scope>NUCLEOTIDE SEQUENCE</scope>
</reference>
<protein>
    <submittedName>
        <fullName evidence="9">60S ribosomal protein L23a</fullName>
    </submittedName>
</protein>
<keyword evidence="4 6" id="KW-0689">Ribosomal protein</keyword>
<dbReference type="GO" id="GO:0006412">
    <property type="term" value="P:translation"/>
    <property type="evidence" value="ECO:0007669"/>
    <property type="project" value="InterPro"/>
</dbReference>
<dbReference type="PROSITE" id="PS00050">
    <property type="entry name" value="RIBOSOMAL_L23"/>
    <property type="match status" value="1"/>
</dbReference>
<evidence type="ECO:0000256" key="1">
    <source>
        <dbReference type="ARBA" id="ARBA00006700"/>
    </source>
</evidence>
<dbReference type="Gene3D" id="3.30.70.330">
    <property type="match status" value="1"/>
</dbReference>
<dbReference type="AlphaFoldDB" id="A0A0A9ZCQ9"/>
<dbReference type="InterPro" id="IPR013025">
    <property type="entry name" value="Ribosomal_uL23-like"/>
</dbReference>
<dbReference type="SUPFAM" id="SSF54189">
    <property type="entry name" value="Ribosomal proteins S24e, L23 and L15e"/>
    <property type="match status" value="1"/>
</dbReference>
<evidence type="ECO:0000259" key="8">
    <source>
        <dbReference type="Pfam" id="PF03939"/>
    </source>
</evidence>
<keyword evidence="2" id="KW-0699">rRNA-binding</keyword>
<dbReference type="InterPro" id="IPR001014">
    <property type="entry name" value="Ribosomal_uL23_CS"/>
</dbReference>
<dbReference type="GO" id="GO:1990904">
    <property type="term" value="C:ribonucleoprotein complex"/>
    <property type="evidence" value="ECO:0007669"/>
    <property type="project" value="UniProtKB-KW"/>
</dbReference>
<evidence type="ECO:0000256" key="7">
    <source>
        <dbReference type="SAM" id="MobiDB-lite"/>
    </source>
</evidence>
<dbReference type="EMBL" id="GDHC01002498">
    <property type="protein sequence ID" value="JAQ16131.1"/>
    <property type="molecule type" value="Transcribed_RNA"/>
</dbReference>
<name>A0A0A9ZCQ9_LYGHE</name>
<gene>
    <name evidence="9" type="primary">Rpl23a_2</name>
    <name evidence="11" type="synonym">Rpl23a_0</name>
    <name evidence="10" type="synonym">Rpl23a_1</name>
    <name evidence="10" type="ORF">CM83_13753</name>
    <name evidence="9" type="ORF">CM83_13755</name>
    <name evidence="11" type="ORF">g.12038</name>
</gene>
<dbReference type="InterPro" id="IPR005633">
    <property type="entry name" value="Ribosomal_uL23_N"/>
</dbReference>
<feature type="region of interest" description="Disordered" evidence="7">
    <location>
        <begin position="1"/>
        <end position="61"/>
    </location>
</feature>
<organism evidence="9">
    <name type="scientific">Lygus hesperus</name>
    <name type="common">Western plant bug</name>
    <dbReference type="NCBI Taxonomy" id="30085"/>
    <lineage>
        <taxon>Eukaryota</taxon>
        <taxon>Metazoa</taxon>
        <taxon>Ecdysozoa</taxon>
        <taxon>Arthropoda</taxon>
        <taxon>Hexapoda</taxon>
        <taxon>Insecta</taxon>
        <taxon>Pterygota</taxon>
        <taxon>Neoptera</taxon>
        <taxon>Paraneoptera</taxon>
        <taxon>Hemiptera</taxon>
        <taxon>Heteroptera</taxon>
        <taxon>Panheteroptera</taxon>
        <taxon>Cimicomorpha</taxon>
        <taxon>Miridae</taxon>
        <taxon>Mirini</taxon>
        <taxon>Lygus</taxon>
    </lineage>
</organism>
<dbReference type="FunFam" id="3.30.70.330:FF:000532">
    <property type="entry name" value="50S ribosomal protein L23"/>
    <property type="match status" value="1"/>
</dbReference>
<dbReference type="Pfam" id="PF03939">
    <property type="entry name" value="Ribosomal_L23eN"/>
    <property type="match status" value="1"/>
</dbReference>
<keyword evidence="3" id="KW-0694">RNA-binding</keyword>
<dbReference type="EMBL" id="GBHO01001913">
    <property type="protein sequence ID" value="JAG41691.1"/>
    <property type="molecule type" value="Transcribed_RNA"/>
</dbReference>
<reference evidence="11" key="3">
    <citation type="journal article" date="2016" name="Gigascience">
        <title>De novo construction of an expanded transcriptome assembly for the western tarnished plant bug, Lygus hesperus.</title>
        <authorList>
            <person name="Tassone E.E."/>
            <person name="Geib S.M."/>
            <person name="Hall B."/>
            <person name="Fabrick J.A."/>
            <person name="Brent C.S."/>
            <person name="Hull J.J."/>
        </authorList>
    </citation>
    <scope>NUCLEOTIDE SEQUENCE</scope>
</reference>
<dbReference type="GO" id="GO:0005840">
    <property type="term" value="C:ribosome"/>
    <property type="evidence" value="ECO:0007669"/>
    <property type="project" value="UniProtKB-KW"/>
</dbReference>
<dbReference type="NCBIfam" id="NF011118">
    <property type="entry name" value="PRK14548.1"/>
    <property type="match status" value="1"/>
</dbReference>
<dbReference type="GO" id="GO:0019843">
    <property type="term" value="F:rRNA binding"/>
    <property type="evidence" value="ECO:0007669"/>
    <property type="project" value="UniProtKB-KW"/>
</dbReference>
<dbReference type="EMBL" id="GBHO01001911">
    <property type="protein sequence ID" value="JAG41693.1"/>
    <property type="molecule type" value="Transcribed_RNA"/>
</dbReference>
<proteinExistence type="inferred from homology"/>
<feature type="compositionally biased region" description="Basic residues" evidence="7">
    <location>
        <begin position="22"/>
        <end position="50"/>
    </location>
</feature>
<evidence type="ECO:0000256" key="4">
    <source>
        <dbReference type="ARBA" id="ARBA00022980"/>
    </source>
</evidence>
<dbReference type="Pfam" id="PF00276">
    <property type="entry name" value="Ribosomal_L23"/>
    <property type="match status" value="1"/>
</dbReference>
<dbReference type="GO" id="GO:0003735">
    <property type="term" value="F:structural constituent of ribosome"/>
    <property type="evidence" value="ECO:0007669"/>
    <property type="project" value="InterPro"/>
</dbReference>
<comment type="similarity">
    <text evidence="1 6">Belongs to the universal ribosomal protein uL23 family.</text>
</comment>
<evidence type="ECO:0000313" key="9">
    <source>
        <dbReference type="EMBL" id="JAG41691.1"/>
    </source>
</evidence>
<reference evidence="9" key="2">
    <citation type="submission" date="2014-07" db="EMBL/GenBank/DDBJ databases">
        <authorList>
            <person name="Hull J."/>
        </authorList>
    </citation>
    <scope>NUCLEOTIDE SEQUENCE</scope>
</reference>
<evidence type="ECO:0000256" key="3">
    <source>
        <dbReference type="ARBA" id="ARBA00022884"/>
    </source>
</evidence>
<evidence type="ECO:0000313" key="10">
    <source>
        <dbReference type="EMBL" id="JAG41693.1"/>
    </source>
</evidence>
<feature type="domain" description="Large ribosomal subunit protein uL23 N-terminal" evidence="8">
    <location>
        <begin position="13"/>
        <end position="59"/>
    </location>
</feature>
<evidence type="ECO:0000313" key="11">
    <source>
        <dbReference type="EMBL" id="JAQ16131.1"/>
    </source>
</evidence>
<dbReference type="PANTHER" id="PTHR11620">
    <property type="entry name" value="60S RIBOSOMAL PROTEIN L23A"/>
    <property type="match status" value="1"/>
</dbReference>
<evidence type="ECO:0000256" key="6">
    <source>
        <dbReference type="RuleBase" id="RU003934"/>
    </source>
</evidence>
<evidence type="ECO:0000256" key="5">
    <source>
        <dbReference type="ARBA" id="ARBA00023274"/>
    </source>
</evidence>
<keyword evidence="5 6" id="KW-0687">Ribonucleoprotein</keyword>
<dbReference type="InterPro" id="IPR012677">
    <property type="entry name" value="Nucleotide-bd_a/b_plait_sf"/>
</dbReference>
<dbReference type="InterPro" id="IPR012678">
    <property type="entry name" value="Ribosomal_uL23/eL15/eS24_sf"/>
</dbReference>
<accession>A0A0A9ZCQ9</accession>
<dbReference type="HAMAP" id="MF_01369_A">
    <property type="entry name" value="Ribosomal_uL23_A"/>
    <property type="match status" value="1"/>
</dbReference>